<dbReference type="PANTHER" id="PTHR42081:SF2">
    <property type="entry name" value="NIPPED-B-LIKE PROTEIN B"/>
    <property type="match status" value="1"/>
</dbReference>
<comment type="caution">
    <text evidence="3">The sequence shown here is derived from an EMBL/GenBank/DDBJ whole genome shotgun (WGS) entry which is preliminary data.</text>
</comment>
<dbReference type="Pfam" id="PF26118">
    <property type="entry name" value="DUF8035"/>
    <property type="match status" value="1"/>
</dbReference>
<dbReference type="EMBL" id="LVVK01000017">
    <property type="protein sequence ID" value="OPB40859.1"/>
    <property type="molecule type" value="Genomic_DNA"/>
</dbReference>
<organism evidence="3 4">
    <name type="scientific">Trichoderma guizhouense</name>
    <dbReference type="NCBI Taxonomy" id="1491466"/>
    <lineage>
        <taxon>Eukaryota</taxon>
        <taxon>Fungi</taxon>
        <taxon>Dikarya</taxon>
        <taxon>Ascomycota</taxon>
        <taxon>Pezizomycotina</taxon>
        <taxon>Sordariomycetes</taxon>
        <taxon>Hypocreomycetidae</taxon>
        <taxon>Hypocreales</taxon>
        <taxon>Hypocreaceae</taxon>
        <taxon>Trichoderma</taxon>
    </lineage>
</organism>
<proteinExistence type="predicted"/>
<feature type="compositionally biased region" description="Basic and acidic residues" evidence="1">
    <location>
        <begin position="468"/>
        <end position="495"/>
    </location>
</feature>
<evidence type="ECO:0000313" key="3">
    <source>
        <dbReference type="EMBL" id="OPB40859.1"/>
    </source>
</evidence>
<dbReference type="Proteomes" id="UP000191004">
    <property type="component" value="Unassembled WGS sequence"/>
</dbReference>
<protein>
    <recommendedName>
        <fullName evidence="2">DUF8035 domain-containing protein</fullName>
    </recommendedName>
</protein>
<feature type="region of interest" description="Disordered" evidence="1">
    <location>
        <begin position="454"/>
        <end position="667"/>
    </location>
</feature>
<sequence>MVAMSGTSVVQHIDAVDAFARTLYVRTTQSTVPSLSGDASQAVHNLHNALRDLRVEAAEPDSRLNSPDSSTYLKQLKSIVKDSQTTLKQLELVLDLNSRGGGPYADGAAESINAVQVKLVHQKTVIDAFLDLLQSRDASPTRRRRRGPGLEAIKDKVDAIGRRLFRRDSNKTNSGDDKLWKKFKAELVKEGFSSKVLDEHEDILRAYIQEIESVPSMKDGIPPTVRGLLELDGNSAPNPMYARHMTFPPVAYDKTASMDTQRLMPDQRPHPSLAQELSYDPRACAPSENDGNIAKSFDFIATRDLLLMDSLSSDMAGLHLSSSPTQADAPSFQPIMSGALPEIRLPTSTAPQAIPQAKQLSVDGIAPHVYGSSAPPAYGGASIPRLAPDSYGREIPMHAEWTKIKRSVVSPEALHRAGVRYEARPGYVAILGHLSLDQVTHYARLSAECRAARRSVPPVSKQHSHHVNRPERTGSESSRDGSAEDDRDSERRSDVSDADDDKALEEKDVKNQPIIVNPPEKKRSSATNPVMPKPILKNKNTNHVRFGPDPYEVEARPEKDSREGKDSRDGKESRDSRDSNSSKKSRDRDERDRDDHSRRREDRDRERRRRDSDPSYDDKYRRDRDRDRNRDRDRDDDYRSHHNDRDRRDDRRRERPARKQPWGEALGMVGIGGAAASLLGVLAEAAIGG</sequence>
<dbReference type="PANTHER" id="PTHR42081">
    <property type="entry name" value="ZINC FINGER PROTEIN DHHC DOMAIN CONTAINING PROTEIN"/>
    <property type="match status" value="1"/>
</dbReference>
<evidence type="ECO:0000259" key="2">
    <source>
        <dbReference type="Pfam" id="PF26118"/>
    </source>
</evidence>
<gene>
    <name evidence="3" type="ORF">A0O28_0009400</name>
</gene>
<dbReference type="InterPro" id="IPR058348">
    <property type="entry name" value="DUF8035"/>
</dbReference>
<keyword evidence="4" id="KW-1185">Reference proteome</keyword>
<name>A0A1T3CID5_9HYPO</name>
<dbReference type="OrthoDB" id="5226662at2759"/>
<accession>A0A1T3CID5</accession>
<reference evidence="3 4" key="1">
    <citation type="submission" date="2016-04" db="EMBL/GenBank/DDBJ databases">
        <title>Multiple horizontal gene transfer events from other fungi enriched the ability of the initially mycotrophic fungus Trichoderma (Ascomycota) to feed on dead plant biomass.</title>
        <authorList>
            <person name="Atanasova L."/>
            <person name="Chenthamara K."/>
            <person name="Zhang J."/>
            <person name="Grujic M."/>
            <person name="Henrissat B."/>
            <person name="Kuo A."/>
            <person name="Aertz A."/>
            <person name="Salamov A."/>
            <person name="Lipzen A."/>
            <person name="Labutti K."/>
            <person name="Barry K."/>
            <person name="Miao Y."/>
            <person name="Rahimi M.J."/>
            <person name="Shen Q."/>
            <person name="Grigoriev I.V."/>
            <person name="Kubicek C.P."/>
            <person name="Druzhinina I.S."/>
        </authorList>
    </citation>
    <scope>NUCLEOTIDE SEQUENCE [LARGE SCALE GENOMIC DNA]</scope>
    <source>
        <strain evidence="3 4">NJAU 4742</strain>
    </source>
</reference>
<dbReference type="AlphaFoldDB" id="A0A1T3CID5"/>
<feature type="compositionally biased region" description="Basic and acidic residues" evidence="1">
    <location>
        <begin position="553"/>
        <end position="653"/>
    </location>
</feature>
<feature type="domain" description="DUF8035" evidence="2">
    <location>
        <begin position="399"/>
        <end position="452"/>
    </location>
</feature>
<evidence type="ECO:0000256" key="1">
    <source>
        <dbReference type="SAM" id="MobiDB-lite"/>
    </source>
</evidence>
<evidence type="ECO:0000313" key="4">
    <source>
        <dbReference type="Proteomes" id="UP000191004"/>
    </source>
</evidence>